<name>X0UCQ9_9ZZZZ</name>
<protein>
    <submittedName>
        <fullName evidence="1">Uncharacterized protein</fullName>
    </submittedName>
</protein>
<evidence type="ECO:0000313" key="1">
    <source>
        <dbReference type="EMBL" id="GAF86260.1"/>
    </source>
</evidence>
<dbReference type="PROSITE" id="PS51257">
    <property type="entry name" value="PROKAR_LIPOPROTEIN"/>
    <property type="match status" value="1"/>
</dbReference>
<feature type="non-terminal residue" evidence="1">
    <location>
        <position position="31"/>
    </location>
</feature>
<reference evidence="1" key="1">
    <citation type="journal article" date="2014" name="Front. Microbiol.">
        <title>High frequency of phylogenetically diverse reductive dehalogenase-homologous genes in deep subseafloor sedimentary metagenomes.</title>
        <authorList>
            <person name="Kawai M."/>
            <person name="Futagami T."/>
            <person name="Toyoda A."/>
            <person name="Takaki Y."/>
            <person name="Nishi S."/>
            <person name="Hori S."/>
            <person name="Arai W."/>
            <person name="Tsubouchi T."/>
            <person name="Morono Y."/>
            <person name="Uchiyama I."/>
            <person name="Ito T."/>
            <person name="Fujiyama A."/>
            <person name="Inagaki F."/>
            <person name="Takami H."/>
        </authorList>
    </citation>
    <scope>NUCLEOTIDE SEQUENCE</scope>
    <source>
        <strain evidence="1">Expedition CK06-06</strain>
    </source>
</reference>
<accession>X0UCQ9</accession>
<organism evidence="1">
    <name type="scientific">marine sediment metagenome</name>
    <dbReference type="NCBI Taxonomy" id="412755"/>
    <lineage>
        <taxon>unclassified sequences</taxon>
        <taxon>metagenomes</taxon>
        <taxon>ecological metagenomes</taxon>
    </lineage>
</organism>
<dbReference type="AlphaFoldDB" id="X0UCQ9"/>
<gene>
    <name evidence="1" type="ORF">S01H1_30709</name>
</gene>
<sequence>MRKIILILILLLISGCEKSIGGERDEHGCLG</sequence>
<comment type="caution">
    <text evidence="1">The sequence shown here is derived from an EMBL/GenBank/DDBJ whole genome shotgun (WGS) entry which is preliminary data.</text>
</comment>
<proteinExistence type="predicted"/>
<dbReference type="EMBL" id="BARS01018916">
    <property type="protein sequence ID" value="GAF86260.1"/>
    <property type="molecule type" value="Genomic_DNA"/>
</dbReference>